<evidence type="ECO:0000256" key="8">
    <source>
        <dbReference type="PROSITE-ProRule" id="PRU00282"/>
    </source>
</evidence>
<dbReference type="Proteomes" id="UP001150062">
    <property type="component" value="Unassembled WGS sequence"/>
</dbReference>
<comment type="subcellular location">
    <subcellularLocation>
        <location evidence="1">Membrane</location>
        <topology evidence="1">Multi-pass membrane protein</topology>
    </subcellularLocation>
</comment>
<keyword evidence="12" id="KW-1185">Reference proteome</keyword>
<dbReference type="Pfam" id="PF00153">
    <property type="entry name" value="Mito_carr"/>
    <property type="match status" value="2"/>
</dbReference>
<evidence type="ECO:0000256" key="10">
    <source>
        <dbReference type="SAM" id="MobiDB-lite"/>
    </source>
</evidence>
<name>A0ABQ8YPJ8_9EUKA</name>
<evidence type="ECO:0000256" key="3">
    <source>
        <dbReference type="ARBA" id="ARBA00022448"/>
    </source>
</evidence>
<protein>
    <submittedName>
        <fullName evidence="11">S-adenosylmethionine carrier protein</fullName>
    </submittedName>
</protein>
<evidence type="ECO:0000256" key="2">
    <source>
        <dbReference type="ARBA" id="ARBA00006375"/>
    </source>
</evidence>
<evidence type="ECO:0000256" key="5">
    <source>
        <dbReference type="ARBA" id="ARBA00022737"/>
    </source>
</evidence>
<reference evidence="11" key="1">
    <citation type="submission" date="2022-08" db="EMBL/GenBank/DDBJ databases">
        <title>Novel sulfate-reducing endosymbionts in the free-living metamonad Anaeramoeba.</title>
        <authorList>
            <person name="Jerlstrom-Hultqvist J."/>
            <person name="Cepicka I."/>
            <person name="Gallot-Lavallee L."/>
            <person name="Salas-Leiva D."/>
            <person name="Curtis B.A."/>
            <person name="Zahonova K."/>
            <person name="Pipaliya S."/>
            <person name="Dacks J."/>
            <person name="Roger A.J."/>
        </authorList>
    </citation>
    <scope>NUCLEOTIDE SEQUENCE</scope>
    <source>
        <strain evidence="11">Schooner1</strain>
    </source>
</reference>
<feature type="repeat" description="Solcar" evidence="8">
    <location>
        <begin position="293"/>
        <end position="383"/>
    </location>
</feature>
<accession>A0ABQ8YPJ8</accession>
<organism evidence="11 12">
    <name type="scientific">Anaeramoeba flamelloides</name>
    <dbReference type="NCBI Taxonomy" id="1746091"/>
    <lineage>
        <taxon>Eukaryota</taxon>
        <taxon>Metamonada</taxon>
        <taxon>Anaeramoebidae</taxon>
        <taxon>Anaeramoeba</taxon>
    </lineage>
</organism>
<dbReference type="EMBL" id="JAOAOG010000133">
    <property type="protein sequence ID" value="KAJ6246527.1"/>
    <property type="molecule type" value="Genomic_DNA"/>
</dbReference>
<evidence type="ECO:0000256" key="7">
    <source>
        <dbReference type="ARBA" id="ARBA00023136"/>
    </source>
</evidence>
<dbReference type="Gene3D" id="1.50.40.10">
    <property type="entry name" value="Mitochondrial carrier domain"/>
    <property type="match status" value="2"/>
</dbReference>
<evidence type="ECO:0000256" key="6">
    <source>
        <dbReference type="ARBA" id="ARBA00022989"/>
    </source>
</evidence>
<evidence type="ECO:0000313" key="12">
    <source>
        <dbReference type="Proteomes" id="UP001150062"/>
    </source>
</evidence>
<sequence>MSSNQEKSEEKPNYKLTRHFMAGCIARLSTEFLFSPADTLKSRIMFSGYNSSNLFRSSAKAVLISAPSSGFSFLVYHYTKSTRKARSIKQSNQRIVQENGKGKGKVNGIIKNKKKAVSFDPVDFLIGRLSRTMVIAIKNPLDIAKHYFHLKDVHNLELNSVSQVFKYSYHKHGLASLFDGFTPFFLRDLISDPIYWNVYDRIKEKQISILKSRYLQKKEMEKKKRLQQNVSMNKNQETDRGSKIFSNTKSNTNTNTNTNLFSKKLIQNWCKLWKTRIMGTVSEGESGEVNVMLGPVNHAVSSTLATLIATAVSAPFDVLKYKMQTRRFTQNGNEKYGNIFKSFKTVWSEEGVRGFAKGLSTKLALLVPSTAFTFVVYEGLINAFEQNSRMKNLISSISPDFVYDFNARSFEYQSHWDNPVLLHPYW</sequence>
<evidence type="ECO:0000256" key="9">
    <source>
        <dbReference type="RuleBase" id="RU000488"/>
    </source>
</evidence>
<evidence type="ECO:0000256" key="1">
    <source>
        <dbReference type="ARBA" id="ARBA00004141"/>
    </source>
</evidence>
<comment type="caution">
    <text evidence="11">The sequence shown here is derived from an EMBL/GenBank/DDBJ whole genome shotgun (WGS) entry which is preliminary data.</text>
</comment>
<keyword evidence="5" id="KW-0677">Repeat</keyword>
<feature type="repeat" description="Solcar" evidence="8">
    <location>
        <begin position="118"/>
        <end position="205"/>
    </location>
</feature>
<evidence type="ECO:0000256" key="4">
    <source>
        <dbReference type="ARBA" id="ARBA00022692"/>
    </source>
</evidence>
<evidence type="ECO:0000313" key="11">
    <source>
        <dbReference type="EMBL" id="KAJ6246527.1"/>
    </source>
</evidence>
<dbReference type="PANTHER" id="PTHR45667">
    <property type="entry name" value="S-ADENOSYLMETHIONINE MITOCHONDRIAL CARRIER PROTEIN"/>
    <property type="match status" value="1"/>
</dbReference>
<keyword evidence="4 8" id="KW-0812">Transmembrane</keyword>
<dbReference type="InterPro" id="IPR023395">
    <property type="entry name" value="MCP_dom_sf"/>
</dbReference>
<keyword evidence="7 8" id="KW-0472">Membrane</keyword>
<feature type="region of interest" description="Disordered" evidence="10">
    <location>
        <begin position="225"/>
        <end position="249"/>
    </location>
</feature>
<dbReference type="InterPro" id="IPR018108">
    <property type="entry name" value="MCP_transmembrane"/>
</dbReference>
<dbReference type="SUPFAM" id="SSF103506">
    <property type="entry name" value="Mitochondrial carrier"/>
    <property type="match status" value="1"/>
</dbReference>
<comment type="similarity">
    <text evidence="2 9">Belongs to the mitochondrial carrier (TC 2.A.29) family.</text>
</comment>
<keyword evidence="6" id="KW-1133">Transmembrane helix</keyword>
<proteinExistence type="inferred from homology"/>
<keyword evidence="3 9" id="KW-0813">Transport</keyword>
<dbReference type="PROSITE" id="PS50920">
    <property type="entry name" value="SOLCAR"/>
    <property type="match status" value="2"/>
</dbReference>
<gene>
    <name evidence="11" type="ORF">M0813_19194</name>
</gene>